<evidence type="ECO:0000259" key="10">
    <source>
        <dbReference type="PROSITE" id="PS51986"/>
    </source>
</evidence>
<dbReference type="GO" id="GO:0016020">
    <property type="term" value="C:membrane"/>
    <property type="evidence" value="ECO:0007669"/>
    <property type="project" value="TreeGrafter"/>
</dbReference>
<dbReference type="GO" id="GO:0005737">
    <property type="term" value="C:cytoplasm"/>
    <property type="evidence" value="ECO:0007669"/>
    <property type="project" value="TreeGrafter"/>
</dbReference>
<feature type="domain" description="GS beta-grasp" evidence="10">
    <location>
        <begin position="96"/>
        <end position="179"/>
    </location>
</feature>
<dbReference type="EMBL" id="NOZP01000178">
    <property type="protein sequence ID" value="OYD14145.1"/>
    <property type="molecule type" value="Genomic_DNA"/>
</dbReference>
<dbReference type="Pfam" id="PF00120">
    <property type="entry name" value="Gln-synt_C"/>
    <property type="match status" value="1"/>
</dbReference>
<proteinExistence type="inferred from homology"/>
<dbReference type="Proteomes" id="UP000215559">
    <property type="component" value="Unassembled WGS sequence"/>
</dbReference>
<gene>
    <name evidence="12" type="primary">glnA</name>
    <name evidence="12" type="ORF">CH330_09305</name>
</gene>
<comment type="cofactor">
    <cofactor evidence="7">
        <name>Mg(2+)</name>
        <dbReference type="ChEBI" id="CHEBI:18420"/>
    </cofactor>
    <text evidence="7">Binds 2 Mg(2+) ions per subunit.</text>
</comment>
<evidence type="ECO:0000256" key="8">
    <source>
        <dbReference type="PROSITE-ProRule" id="PRU01330"/>
    </source>
</evidence>
<comment type="similarity">
    <text evidence="1 8 9">Belongs to the glutamine synthetase family.</text>
</comment>
<evidence type="ECO:0000256" key="7">
    <source>
        <dbReference type="PIRSR" id="PIRSR604809-3"/>
    </source>
</evidence>
<dbReference type="PANTHER" id="PTHR43407:SF1">
    <property type="entry name" value="LENGSIN"/>
    <property type="match status" value="1"/>
</dbReference>
<feature type="binding site" evidence="7">
    <location>
        <position position="214"/>
    </location>
    <ligand>
        <name>Mg(2+)</name>
        <dbReference type="ChEBI" id="CHEBI:18420"/>
        <label>1</label>
    </ligand>
</feature>
<dbReference type="PROSITE" id="PS51987">
    <property type="entry name" value="GS_CATALYTIC"/>
    <property type="match status" value="1"/>
</dbReference>
<comment type="caution">
    <text evidence="12">The sequence shown here is derived from an EMBL/GenBank/DDBJ whole genome shotgun (WGS) entry which is preliminary data.</text>
</comment>
<dbReference type="InterPro" id="IPR004809">
    <property type="entry name" value="Gln_synth_I"/>
</dbReference>
<evidence type="ECO:0000256" key="9">
    <source>
        <dbReference type="RuleBase" id="RU000384"/>
    </source>
</evidence>
<feature type="binding site" evidence="5">
    <location>
        <position position="415"/>
    </location>
    <ligand>
        <name>L-glutamate</name>
        <dbReference type="ChEBI" id="CHEBI:29985"/>
    </ligand>
</feature>
<feature type="binding site" evidence="7">
    <location>
        <position position="344"/>
    </location>
    <ligand>
        <name>Mg(2+)</name>
        <dbReference type="ChEBI" id="CHEBI:18420"/>
        <label>1</label>
    </ligand>
</feature>
<evidence type="ECO:0000256" key="6">
    <source>
        <dbReference type="PIRSR" id="PIRSR604809-2"/>
    </source>
</evidence>
<protein>
    <submittedName>
        <fullName evidence="12">Type I glutamate--ammonia ligase</fullName>
    </submittedName>
</protein>
<evidence type="ECO:0000259" key="11">
    <source>
        <dbReference type="PROSITE" id="PS51987"/>
    </source>
</evidence>
<dbReference type="InterPro" id="IPR008147">
    <property type="entry name" value="Gln_synt_N"/>
</dbReference>
<dbReference type="GO" id="GO:0004356">
    <property type="term" value="F:glutamine synthetase activity"/>
    <property type="evidence" value="ECO:0007669"/>
    <property type="project" value="InterPro"/>
</dbReference>
<reference evidence="12 13" key="1">
    <citation type="submission" date="2017-07" db="EMBL/GenBank/DDBJ databases">
        <title>Recovery of genomes from metagenomes via a dereplication, aggregation, and scoring strategy.</title>
        <authorList>
            <person name="Sieber C.M."/>
            <person name="Probst A.J."/>
            <person name="Sharrar A."/>
            <person name="Thomas B.C."/>
            <person name="Hess M."/>
            <person name="Tringe S.G."/>
            <person name="Banfield J.F."/>
        </authorList>
    </citation>
    <scope>NUCLEOTIDE SEQUENCE [LARGE SCALE GENOMIC DNA]</scope>
    <source>
        <strain evidence="12">JGI_Cruoil_03_51_56</strain>
    </source>
</reference>
<feature type="binding site" evidence="5">
    <location>
        <position position="397"/>
    </location>
    <ligand>
        <name>L-glutamate</name>
        <dbReference type="ChEBI" id="CHEBI:29985"/>
    </ligand>
</feature>
<feature type="domain" description="GS catalytic" evidence="11">
    <location>
        <begin position="187"/>
        <end position="543"/>
    </location>
</feature>
<feature type="binding site" evidence="7">
    <location>
        <position position="295"/>
    </location>
    <ligand>
        <name>Mg(2+)</name>
        <dbReference type="ChEBI" id="CHEBI:18420"/>
        <label>1</label>
    </ligand>
</feature>
<evidence type="ECO:0000256" key="1">
    <source>
        <dbReference type="ARBA" id="ARBA00009897"/>
    </source>
</evidence>
<feature type="binding site" evidence="5">
    <location>
        <position position="403"/>
    </location>
    <ligand>
        <name>L-glutamate</name>
        <dbReference type="ChEBI" id="CHEBI:29985"/>
    </ligand>
</feature>
<dbReference type="Gene3D" id="3.10.20.70">
    <property type="entry name" value="Glutamine synthetase, N-terminal domain"/>
    <property type="match status" value="1"/>
</dbReference>
<dbReference type="GO" id="GO:0019740">
    <property type="term" value="P:nitrogen utilization"/>
    <property type="evidence" value="ECO:0007669"/>
    <property type="project" value="TreeGrafter"/>
</dbReference>
<dbReference type="Gene3D" id="3.30.590.10">
    <property type="entry name" value="Glutamine synthetase/guanido kinase, catalytic domain"/>
    <property type="match status" value="1"/>
</dbReference>
<dbReference type="PANTHER" id="PTHR43407">
    <property type="entry name" value="GLUTAMINE SYNTHETASE"/>
    <property type="match status" value="1"/>
</dbReference>
<dbReference type="AlphaFoldDB" id="A0A235BRG5"/>
<dbReference type="NCBIfam" id="TIGR00653">
    <property type="entry name" value="GlnA"/>
    <property type="match status" value="1"/>
</dbReference>
<dbReference type="InterPro" id="IPR014746">
    <property type="entry name" value="Gln_synth/guanido_kin_cat_dom"/>
</dbReference>
<dbReference type="InterPro" id="IPR008146">
    <property type="entry name" value="Gln_synth_cat_dom"/>
</dbReference>
<organism evidence="12 13">
    <name type="scientific">candidate division WOR-3 bacterium JGI_Cruoil_03_51_56</name>
    <dbReference type="NCBI Taxonomy" id="1973747"/>
    <lineage>
        <taxon>Bacteria</taxon>
        <taxon>Bacteria division WOR-3</taxon>
    </lineage>
</organism>
<keyword evidence="3 6" id="KW-0547">Nucleotide-binding</keyword>
<evidence type="ECO:0000256" key="2">
    <source>
        <dbReference type="ARBA" id="ARBA00022598"/>
    </source>
</evidence>
<evidence type="ECO:0000313" key="13">
    <source>
        <dbReference type="Proteomes" id="UP000215559"/>
    </source>
</evidence>
<feature type="binding site" evidence="7">
    <location>
        <position position="212"/>
    </location>
    <ligand>
        <name>Mg(2+)</name>
        <dbReference type="ChEBI" id="CHEBI:18420"/>
        <label>1</label>
    </ligand>
</feature>
<evidence type="ECO:0000256" key="4">
    <source>
        <dbReference type="ARBA" id="ARBA00022840"/>
    </source>
</evidence>
<dbReference type="GO" id="GO:0046872">
    <property type="term" value="F:metal ion binding"/>
    <property type="evidence" value="ECO:0007669"/>
    <property type="project" value="UniProtKB-KW"/>
</dbReference>
<evidence type="ECO:0000256" key="5">
    <source>
        <dbReference type="PIRSR" id="PIRSR604809-1"/>
    </source>
</evidence>
<keyword evidence="4 6" id="KW-0067">ATP-binding</keyword>
<name>A0A235BRG5_UNCW3</name>
<dbReference type="SMART" id="SM01230">
    <property type="entry name" value="Gln-synt_C"/>
    <property type="match status" value="1"/>
</dbReference>
<feature type="binding site" evidence="6">
    <location>
        <position position="429"/>
    </location>
    <ligand>
        <name>ATP</name>
        <dbReference type="ChEBI" id="CHEBI:30616"/>
    </ligand>
</feature>
<keyword evidence="7" id="KW-0479">Metal-binding</keyword>
<keyword evidence="7" id="KW-0460">Magnesium</keyword>
<dbReference type="InterPro" id="IPR036651">
    <property type="entry name" value="Gln_synt_N_sf"/>
</dbReference>
<sequence length="543" mass="61567">MDEANLFRLNELCDFVFAFIGHISSSLKQNSSYEQVRVFGIPAQLWFHSYPSIRLHQVTYPVKSLFFLLAEVDIDKAELSGNLFSVKRIEELIHENGIRFLGVKYTDLVGRLRHVTVPIRRLKTVMQEGIGFDASSVLGFKAVDAGDMCLFPDFGTAFIEPFAKLPTVSCFADIRDPVTDKAYERDPREVLRRAMNVAKKELQCDAMMFLSEFEFYLFDKAEYFSDKGSVYYKLESRELTKDNRSGYILVDSGYHTAPPFDRSMDLRSEVCRICDECGVSMKYHHHESGRFSHVEIESEFHSGLAAADGVMLGKYIIKNVALRDGRTATFMPKPIYGEPGSGMHFHQYASSKGISLFGDLRNPTRLSKLAHFYIGGILNHAPSLCAFTNPSTSSFRRLIPGYEAPTMAFFSIGNRTAAVRIPGYIRDVKKMEVEYRIPDGTCNPYLAIAAVVLAGVDGIVRKLDPGMPFQGKLKDAEKKFGSHALPRSLPEALAALRKDNDYLRRDDVFSEGILDFWQRYKQAEAESIMLRPHPWEYNLYYGC</sequence>
<dbReference type="GO" id="GO:0006542">
    <property type="term" value="P:glutamine biosynthetic process"/>
    <property type="evidence" value="ECO:0007669"/>
    <property type="project" value="InterPro"/>
</dbReference>
<dbReference type="SUPFAM" id="SSF55931">
    <property type="entry name" value="Glutamine synthetase/guanido kinase"/>
    <property type="match status" value="1"/>
</dbReference>
<dbReference type="Pfam" id="PF03951">
    <property type="entry name" value="Gln-synt_N"/>
    <property type="match status" value="1"/>
</dbReference>
<dbReference type="GO" id="GO:0005524">
    <property type="term" value="F:ATP binding"/>
    <property type="evidence" value="ECO:0007669"/>
    <property type="project" value="UniProtKB-KW"/>
</dbReference>
<feature type="binding site" evidence="5">
    <location>
        <position position="436"/>
    </location>
    <ligand>
        <name>L-glutamate</name>
        <dbReference type="ChEBI" id="CHEBI:29985"/>
    </ligand>
</feature>
<feature type="binding site" evidence="7">
    <location>
        <position position="434"/>
    </location>
    <ligand>
        <name>Mg(2+)</name>
        <dbReference type="ChEBI" id="CHEBI:18420"/>
        <label>1</label>
    </ligand>
</feature>
<evidence type="ECO:0000256" key="3">
    <source>
        <dbReference type="ARBA" id="ARBA00022741"/>
    </source>
</evidence>
<accession>A0A235BRG5</accession>
<feature type="binding site" evidence="7">
    <location>
        <position position="287"/>
    </location>
    <ligand>
        <name>Mg(2+)</name>
        <dbReference type="ChEBI" id="CHEBI:18420"/>
        <label>1</label>
    </ligand>
</feature>
<dbReference type="SUPFAM" id="SSF54368">
    <property type="entry name" value="Glutamine synthetase, N-terminal domain"/>
    <property type="match status" value="1"/>
</dbReference>
<feature type="binding site" evidence="6">
    <location>
        <position position="415"/>
    </location>
    <ligand>
        <name>ATP</name>
        <dbReference type="ChEBI" id="CHEBI:30616"/>
    </ligand>
</feature>
<keyword evidence="2 12" id="KW-0436">Ligase</keyword>
<evidence type="ECO:0000313" key="12">
    <source>
        <dbReference type="EMBL" id="OYD14145.1"/>
    </source>
</evidence>
<dbReference type="PROSITE" id="PS51986">
    <property type="entry name" value="GS_BETA_GRASP"/>
    <property type="match status" value="1"/>
</dbReference>